<sequence>MPIETPTSARDCAAELSLKSGHLINGQLVQGTVEAVVAAPWDHNLTVHYTQAAVDEVHEAVAGARAAFRKLRKEGGGHPSHWLLAIADRLESEQEEFATLISFENGKLQPAALGEAAGAAASLRYWAGLKPSEEIIDSSPTHETRLLRSPLGVVAAITPFNMPLLMMVNKIGAALVAGNTIVCKPSPHTPLTAMYFARLVADIVPAGVINIVCGGDDAGPALTSSADVDMVTFTGSVGVGKAIMASAATTLKRVQLELGGNDPAIIGADVDLDEVVPKIFQAAFSSSGQACVAVKRVYAHQSIADEVAHRLAELASMARPGSPYGSDATMPALTTRGQFEFMRRLLDDSRSRGASIIFEGHSSDAGGYFAQPTIVTGLPNGAPLVEEEQFSPILPVVAFTNVDDVIELINRGRFGLGATVWTEDEEMAHHVTEQLESGMVWVNGLGRPNPSVPFGGAKESGVGREGGQLGLDAFTELKSATFNFKEQAK</sequence>
<dbReference type="InterPro" id="IPR029510">
    <property type="entry name" value="Ald_DH_CS_GLU"/>
</dbReference>
<feature type="domain" description="Aldehyde dehydrogenase" evidence="4">
    <location>
        <begin position="36"/>
        <end position="479"/>
    </location>
</feature>
<gene>
    <name evidence="5" type="ORF">MNQ99_17345</name>
</gene>
<dbReference type="Gene3D" id="3.40.605.10">
    <property type="entry name" value="Aldehyde Dehydrogenase, Chain A, domain 1"/>
    <property type="match status" value="1"/>
</dbReference>
<keyword evidence="1 3" id="KW-0560">Oxidoreductase</keyword>
<keyword evidence="6" id="KW-1185">Reference proteome</keyword>
<dbReference type="Pfam" id="PF00171">
    <property type="entry name" value="Aldedh"/>
    <property type="match status" value="1"/>
</dbReference>
<dbReference type="EMBL" id="CP093326">
    <property type="protein sequence ID" value="UNK45656.1"/>
    <property type="molecule type" value="Genomic_DNA"/>
</dbReference>
<feature type="active site" evidence="2">
    <location>
        <position position="257"/>
    </location>
</feature>
<reference evidence="5 6" key="1">
    <citation type="submission" date="2022-03" db="EMBL/GenBank/DDBJ databases">
        <title>Isotopic signatures of nitrous oxide derived from detoxification processes.</title>
        <authorList>
            <person name="Behrendt U."/>
            <person name="Buchen C."/>
            <person name="Well R."/>
            <person name="Ulrich A."/>
            <person name="Rohe L."/>
            <person name="Kolb S."/>
            <person name="Schloter M."/>
            <person name="Horn M.A."/>
            <person name="Augustin J."/>
        </authorList>
    </citation>
    <scope>NUCLEOTIDE SEQUENCE [LARGE SCALE GENOMIC DNA]</scope>
    <source>
        <strain evidence="5 6">S4-C24</strain>
    </source>
</reference>
<dbReference type="InterPro" id="IPR016162">
    <property type="entry name" value="Ald_DH_N"/>
</dbReference>
<dbReference type="PROSITE" id="PS00070">
    <property type="entry name" value="ALDEHYDE_DEHYDR_CYS"/>
    <property type="match status" value="1"/>
</dbReference>
<evidence type="ECO:0000259" key="4">
    <source>
        <dbReference type="Pfam" id="PF00171"/>
    </source>
</evidence>
<dbReference type="InterPro" id="IPR016161">
    <property type="entry name" value="Ald_DH/histidinol_DH"/>
</dbReference>
<dbReference type="SUPFAM" id="SSF53720">
    <property type="entry name" value="ALDH-like"/>
    <property type="match status" value="1"/>
</dbReference>
<evidence type="ECO:0000313" key="6">
    <source>
        <dbReference type="Proteomes" id="UP000829069"/>
    </source>
</evidence>
<comment type="similarity">
    <text evidence="3">Belongs to the aldehyde dehydrogenase family.</text>
</comment>
<evidence type="ECO:0000256" key="3">
    <source>
        <dbReference type="RuleBase" id="RU003345"/>
    </source>
</evidence>
<dbReference type="RefSeq" id="WP_241913847.1">
    <property type="nucleotide sequence ID" value="NZ_CP093326.1"/>
</dbReference>
<evidence type="ECO:0000256" key="1">
    <source>
        <dbReference type="ARBA" id="ARBA00023002"/>
    </source>
</evidence>
<accession>A0ABY3W841</accession>
<evidence type="ECO:0000313" key="5">
    <source>
        <dbReference type="EMBL" id="UNK45656.1"/>
    </source>
</evidence>
<proteinExistence type="inferred from homology"/>
<protein>
    <submittedName>
        <fullName evidence="5">Aldehyde dehydrogenase family protein</fullName>
    </submittedName>
</protein>
<dbReference type="InterPro" id="IPR016160">
    <property type="entry name" value="Ald_DH_CS_CYS"/>
</dbReference>
<evidence type="ECO:0000256" key="2">
    <source>
        <dbReference type="PROSITE-ProRule" id="PRU10007"/>
    </source>
</evidence>
<dbReference type="InterPro" id="IPR015590">
    <property type="entry name" value="Aldehyde_DH_dom"/>
</dbReference>
<organism evidence="5 6">
    <name type="scientific">Arthrobacter sulfonylureivorans</name>
    <dbReference type="NCBI Taxonomy" id="2486855"/>
    <lineage>
        <taxon>Bacteria</taxon>
        <taxon>Bacillati</taxon>
        <taxon>Actinomycetota</taxon>
        <taxon>Actinomycetes</taxon>
        <taxon>Micrococcales</taxon>
        <taxon>Micrococcaceae</taxon>
        <taxon>Arthrobacter</taxon>
    </lineage>
</organism>
<dbReference type="Proteomes" id="UP000829069">
    <property type="component" value="Chromosome"/>
</dbReference>
<name>A0ABY3W841_9MICC</name>
<dbReference type="PROSITE" id="PS00687">
    <property type="entry name" value="ALDEHYDE_DEHYDR_GLU"/>
    <property type="match status" value="1"/>
</dbReference>
<dbReference type="PANTHER" id="PTHR11699">
    <property type="entry name" value="ALDEHYDE DEHYDROGENASE-RELATED"/>
    <property type="match status" value="1"/>
</dbReference>
<dbReference type="InterPro" id="IPR016163">
    <property type="entry name" value="Ald_DH_C"/>
</dbReference>
<dbReference type="Gene3D" id="3.40.309.10">
    <property type="entry name" value="Aldehyde Dehydrogenase, Chain A, domain 2"/>
    <property type="match status" value="1"/>
</dbReference>